<comment type="caution">
    <text evidence="2">The sequence shown here is derived from an EMBL/GenBank/DDBJ whole genome shotgun (WGS) entry which is preliminary data.</text>
</comment>
<evidence type="ECO:0000313" key="2">
    <source>
        <dbReference type="EMBL" id="KAG6433617.1"/>
    </source>
</evidence>
<protein>
    <recommendedName>
        <fullName evidence="4">Dirigent protein</fullName>
    </recommendedName>
</protein>
<gene>
    <name evidence="2" type="ORF">SASPL_105232</name>
</gene>
<reference evidence="2" key="1">
    <citation type="submission" date="2018-01" db="EMBL/GenBank/DDBJ databases">
        <authorList>
            <person name="Mao J.F."/>
        </authorList>
    </citation>
    <scope>NUCLEOTIDE SEQUENCE</scope>
    <source>
        <strain evidence="2">Huo1</strain>
        <tissue evidence="2">Leaf</tissue>
    </source>
</reference>
<dbReference type="EMBL" id="PNBA02000002">
    <property type="protein sequence ID" value="KAG6433617.1"/>
    <property type="molecule type" value="Genomic_DNA"/>
</dbReference>
<keyword evidence="1" id="KW-0732">Signal</keyword>
<dbReference type="Proteomes" id="UP000298416">
    <property type="component" value="Unassembled WGS sequence"/>
</dbReference>
<evidence type="ECO:0000313" key="3">
    <source>
        <dbReference type="Proteomes" id="UP000298416"/>
    </source>
</evidence>
<proteinExistence type="predicted"/>
<accession>A0A8X9A950</accession>
<organism evidence="2">
    <name type="scientific">Salvia splendens</name>
    <name type="common">Scarlet sage</name>
    <dbReference type="NCBI Taxonomy" id="180675"/>
    <lineage>
        <taxon>Eukaryota</taxon>
        <taxon>Viridiplantae</taxon>
        <taxon>Streptophyta</taxon>
        <taxon>Embryophyta</taxon>
        <taxon>Tracheophyta</taxon>
        <taxon>Spermatophyta</taxon>
        <taxon>Magnoliopsida</taxon>
        <taxon>eudicotyledons</taxon>
        <taxon>Gunneridae</taxon>
        <taxon>Pentapetalae</taxon>
        <taxon>asterids</taxon>
        <taxon>lamiids</taxon>
        <taxon>Lamiales</taxon>
        <taxon>Lamiaceae</taxon>
        <taxon>Nepetoideae</taxon>
        <taxon>Mentheae</taxon>
        <taxon>Salviinae</taxon>
        <taxon>Salvia</taxon>
        <taxon>Salvia subgen. Calosphace</taxon>
        <taxon>core Calosphace</taxon>
    </lineage>
</organism>
<dbReference type="AlphaFoldDB" id="A0A8X9A950"/>
<feature type="chain" id="PRO_5036468964" description="Dirigent protein" evidence="1">
    <location>
        <begin position="19"/>
        <end position="161"/>
    </location>
</feature>
<evidence type="ECO:0008006" key="4">
    <source>
        <dbReference type="Google" id="ProtNLM"/>
    </source>
</evidence>
<evidence type="ECO:0000256" key="1">
    <source>
        <dbReference type="SAM" id="SignalP"/>
    </source>
</evidence>
<reference evidence="2" key="2">
    <citation type="submission" date="2020-08" db="EMBL/GenBank/DDBJ databases">
        <title>Plant Genome Project.</title>
        <authorList>
            <person name="Zhang R.-G."/>
        </authorList>
    </citation>
    <scope>NUCLEOTIDE SEQUENCE</scope>
    <source>
        <strain evidence="2">Huo1</strain>
        <tissue evidence="2">Leaf</tissue>
    </source>
</reference>
<name>A0A8X9A950_SALSN</name>
<feature type="signal peptide" evidence="1">
    <location>
        <begin position="1"/>
        <end position="18"/>
    </location>
</feature>
<sequence length="161" mass="17211">MTRKLMLFHMLTALSILADRLEAGAKFPIVHFIDAMSRPIDLHIRSGGAVELGSATAGPGLRDETESGRPDRLEAGAKFPIVHFIDAMSRPIDLHIRSGGLSSSAQLQPAQDYGMRLKVDNVHSVMSVSGSSFASFNTCTSRPAIKGAPPCFGELATKGFT</sequence>
<keyword evidence="3" id="KW-1185">Reference proteome</keyword>